<dbReference type="InterPro" id="IPR050858">
    <property type="entry name" value="Mal-CoA-ACP_Trans/PKS_FabD"/>
</dbReference>
<accession>B1CA75</accession>
<dbReference type="Gene3D" id="3.40.366.10">
    <property type="entry name" value="Malonyl-Coenzyme A Acyl Carrier Protein, domain 2"/>
    <property type="match status" value="1"/>
</dbReference>
<dbReference type="FunFam" id="3.30.70.250:FF:000001">
    <property type="entry name" value="Malonyl CoA-acyl carrier protein transacylase"/>
    <property type="match status" value="1"/>
</dbReference>
<comment type="similarity">
    <text evidence="4">Belongs to the fabD family.</text>
</comment>
<dbReference type="RefSeq" id="WP_007050863.1">
    <property type="nucleotide sequence ID" value="NZ_DS560019.1"/>
</dbReference>
<protein>
    <recommendedName>
        <fullName evidence="4">Malonyl CoA-acyl carrier protein transacylase</fullName>
        <ecNumber evidence="4">2.3.1.39</ecNumber>
    </recommendedName>
</protein>
<keyword evidence="1 4" id="KW-0808">Transferase</keyword>
<dbReference type="InterPro" id="IPR004410">
    <property type="entry name" value="Malonyl_CoA-ACP_transAc_FabD"/>
</dbReference>
<dbReference type="PANTHER" id="PTHR42681:SF1">
    <property type="entry name" value="MALONYL-COA-ACYL CARRIER PROTEIN TRANSACYLASE, MITOCHONDRIAL"/>
    <property type="match status" value="1"/>
</dbReference>
<dbReference type="eggNOG" id="COG0331">
    <property type="taxonomic scope" value="Bacteria"/>
</dbReference>
<evidence type="ECO:0000313" key="8">
    <source>
        <dbReference type="Proteomes" id="UP000005178"/>
    </source>
</evidence>
<dbReference type="GO" id="GO:0005829">
    <property type="term" value="C:cytosol"/>
    <property type="evidence" value="ECO:0007669"/>
    <property type="project" value="TreeGrafter"/>
</dbReference>
<comment type="caution">
    <text evidence="7">The sequence shown here is derived from an EMBL/GenBank/DDBJ whole genome shotgun (WGS) entry which is preliminary data.</text>
</comment>
<dbReference type="InterPro" id="IPR016035">
    <property type="entry name" value="Acyl_Trfase/lysoPLipase"/>
</dbReference>
<evidence type="ECO:0000256" key="3">
    <source>
        <dbReference type="ARBA" id="ARBA00048462"/>
    </source>
</evidence>
<dbReference type="GO" id="GO:0006633">
    <property type="term" value="P:fatty acid biosynthetic process"/>
    <property type="evidence" value="ECO:0007669"/>
    <property type="project" value="TreeGrafter"/>
</dbReference>
<dbReference type="HOGENOM" id="CLU_030558_0_1_9"/>
<dbReference type="AlphaFoldDB" id="B1CA75"/>
<dbReference type="NCBIfam" id="TIGR00128">
    <property type="entry name" value="fabD"/>
    <property type="match status" value="1"/>
</dbReference>
<evidence type="ECO:0000259" key="6">
    <source>
        <dbReference type="SMART" id="SM00827"/>
    </source>
</evidence>
<evidence type="ECO:0000313" key="7">
    <source>
        <dbReference type="EMBL" id="EDS72393.1"/>
    </source>
</evidence>
<dbReference type="Gene3D" id="3.30.70.250">
    <property type="entry name" value="Malonyl-CoA ACP transacylase, ACP-binding"/>
    <property type="match status" value="1"/>
</dbReference>
<dbReference type="SMART" id="SM00827">
    <property type="entry name" value="PKS_AT"/>
    <property type="match status" value="1"/>
</dbReference>
<dbReference type="Proteomes" id="UP000005178">
    <property type="component" value="Unassembled WGS sequence"/>
</dbReference>
<keyword evidence="2 4" id="KW-0012">Acyltransferase</keyword>
<reference evidence="7" key="1">
    <citation type="submission" date="2008-01" db="EMBL/GenBank/DDBJ databases">
        <authorList>
            <person name="Fulton L."/>
            <person name="Clifton S."/>
            <person name="Fulton B."/>
            <person name="Xu J."/>
            <person name="Minx P."/>
            <person name="Pepin K.H."/>
            <person name="Johnson M."/>
            <person name="Thiruvilangam P."/>
            <person name="Bhonagiri V."/>
            <person name="Nash W.E."/>
            <person name="Mardis E.R."/>
            <person name="Wilson R.K."/>
        </authorList>
    </citation>
    <scope>NUCLEOTIDE SEQUENCE [LARGE SCALE GENOMIC DNA]</scope>
    <source>
        <strain evidence="7">DSM 17244</strain>
    </source>
</reference>
<evidence type="ECO:0000256" key="5">
    <source>
        <dbReference type="PIRSR" id="PIRSR000446-1"/>
    </source>
</evidence>
<dbReference type="STRING" id="445971.ANASTE_02109"/>
<dbReference type="InterPro" id="IPR016036">
    <property type="entry name" value="Malonyl_transacylase_ACP-bd"/>
</dbReference>
<dbReference type="EMBL" id="ABIL02000006">
    <property type="protein sequence ID" value="EDS72393.1"/>
    <property type="molecule type" value="Genomic_DNA"/>
</dbReference>
<dbReference type="InterPro" id="IPR024925">
    <property type="entry name" value="Malonyl_CoA-ACP_transAc"/>
</dbReference>
<feature type="active site" evidence="5">
    <location>
        <position position="197"/>
    </location>
</feature>
<comment type="catalytic activity">
    <reaction evidence="3 4">
        <text>holo-[ACP] + malonyl-CoA = malonyl-[ACP] + CoA</text>
        <dbReference type="Rhea" id="RHEA:41792"/>
        <dbReference type="Rhea" id="RHEA-COMP:9623"/>
        <dbReference type="Rhea" id="RHEA-COMP:9685"/>
        <dbReference type="ChEBI" id="CHEBI:57287"/>
        <dbReference type="ChEBI" id="CHEBI:57384"/>
        <dbReference type="ChEBI" id="CHEBI:64479"/>
        <dbReference type="ChEBI" id="CHEBI:78449"/>
        <dbReference type="EC" id="2.3.1.39"/>
    </reaction>
</comment>
<dbReference type="GeneID" id="98001137"/>
<sequence>MKIGFLFAGQGTQSVGMGKELYDTYSEAKEVFDSVKLDYDVKELCFNGPKETLDDTAYSQSAILTTSMAIANVVKSKGIDPDYVCGLSLGEYSALCYAGAFSVNEAANIVRKRGQIMANALPKGTSKMVAVMNFDKDIIKETCEEVKSEGVCEIANYNSPAQIVITGEVKAVDKACEILKEKGARRLIPLNVSGAFHSSLLEEASMELNEVLGKYEINKPSIPVLYNVTGGEYDGDIKEILTKQIKSSVYFMQMVEYMIDKDVEAFVEIGPGKVLKGFVRKINKNIPVYSVEDNKSLEEMIGALK</sequence>
<feature type="active site" evidence="5">
    <location>
        <position position="88"/>
    </location>
</feature>
<dbReference type="InterPro" id="IPR001227">
    <property type="entry name" value="Ac_transferase_dom_sf"/>
</dbReference>
<keyword evidence="8" id="KW-1185">Reference proteome</keyword>
<reference evidence="7" key="2">
    <citation type="submission" date="2013-08" db="EMBL/GenBank/DDBJ databases">
        <title>Draft genome sequence of Anaerofustis stercorihominis (DSM 17244).</title>
        <authorList>
            <person name="Sudarsanam P."/>
            <person name="Ley R."/>
            <person name="Guruge J."/>
            <person name="Turnbaugh P.J."/>
            <person name="Mahowald M."/>
            <person name="Liep D."/>
            <person name="Gordon J."/>
        </authorList>
    </citation>
    <scope>NUCLEOTIDE SEQUENCE</scope>
    <source>
        <strain evidence="7">DSM 17244</strain>
    </source>
</reference>
<name>B1CA75_9FIRM</name>
<evidence type="ECO:0000256" key="2">
    <source>
        <dbReference type="ARBA" id="ARBA00023315"/>
    </source>
</evidence>
<dbReference type="SUPFAM" id="SSF55048">
    <property type="entry name" value="Probable ACP-binding domain of malonyl-CoA ACP transacylase"/>
    <property type="match status" value="1"/>
</dbReference>
<proteinExistence type="inferred from homology"/>
<organism evidence="7 8">
    <name type="scientific">Anaerofustis stercorihominis DSM 17244</name>
    <dbReference type="NCBI Taxonomy" id="445971"/>
    <lineage>
        <taxon>Bacteria</taxon>
        <taxon>Bacillati</taxon>
        <taxon>Bacillota</taxon>
        <taxon>Clostridia</taxon>
        <taxon>Eubacteriales</taxon>
        <taxon>Eubacteriaceae</taxon>
        <taxon>Anaerofustis</taxon>
    </lineage>
</organism>
<dbReference type="PIRSF" id="PIRSF000446">
    <property type="entry name" value="Mct"/>
    <property type="match status" value="1"/>
</dbReference>
<dbReference type="EC" id="2.3.1.39" evidence="4"/>
<gene>
    <name evidence="7" type="primary">fabD</name>
    <name evidence="7" type="ORF">ANASTE_02109</name>
</gene>
<dbReference type="Pfam" id="PF00698">
    <property type="entry name" value="Acyl_transf_1"/>
    <property type="match status" value="1"/>
</dbReference>
<feature type="domain" description="Malonyl-CoA:ACP transacylase (MAT)" evidence="6">
    <location>
        <begin position="6"/>
        <end position="296"/>
    </location>
</feature>
<evidence type="ECO:0000256" key="4">
    <source>
        <dbReference type="PIRNR" id="PIRNR000446"/>
    </source>
</evidence>
<dbReference type="SUPFAM" id="SSF52151">
    <property type="entry name" value="FabD/lysophospholipase-like"/>
    <property type="match status" value="1"/>
</dbReference>
<dbReference type="PANTHER" id="PTHR42681">
    <property type="entry name" value="MALONYL-COA-ACYL CARRIER PROTEIN TRANSACYLASE, MITOCHONDRIAL"/>
    <property type="match status" value="1"/>
</dbReference>
<dbReference type="GO" id="GO:0004314">
    <property type="term" value="F:[acyl-carrier-protein] S-malonyltransferase activity"/>
    <property type="evidence" value="ECO:0007669"/>
    <property type="project" value="UniProtKB-EC"/>
</dbReference>
<dbReference type="OrthoDB" id="9805460at2"/>
<dbReference type="InterPro" id="IPR014043">
    <property type="entry name" value="Acyl_transferase_dom"/>
</dbReference>
<evidence type="ECO:0000256" key="1">
    <source>
        <dbReference type="ARBA" id="ARBA00022679"/>
    </source>
</evidence>